<dbReference type="RefSeq" id="WP_307149529.1">
    <property type="nucleotide sequence ID" value="NZ_JAUSTU010000004.1"/>
</dbReference>
<sequence length="110" mass="11881">MEILSQTTNWGVYVFLLMIFGGLALAFSVGLIAIIIDVVSGQGSSEHFFGGILAIGVAVISVLVAVDVVRDGPDITYKATITDFNEVYTQGYEIIEKDGNLYTLRESEAE</sequence>
<accession>A0ABT9V258</accession>
<dbReference type="EMBL" id="JAUSTU010000004">
    <property type="protein sequence ID" value="MDQ0154950.1"/>
    <property type="molecule type" value="Genomic_DNA"/>
</dbReference>
<proteinExistence type="predicted"/>
<evidence type="ECO:0000313" key="3">
    <source>
        <dbReference type="Proteomes" id="UP001231362"/>
    </source>
</evidence>
<organism evidence="2 3">
    <name type="scientific">Anoxybacillus andreesenii</name>
    <dbReference type="NCBI Taxonomy" id="1325932"/>
    <lineage>
        <taxon>Bacteria</taxon>
        <taxon>Bacillati</taxon>
        <taxon>Bacillota</taxon>
        <taxon>Bacilli</taxon>
        <taxon>Bacillales</taxon>
        <taxon>Anoxybacillaceae</taxon>
        <taxon>Anoxybacillus</taxon>
    </lineage>
</organism>
<evidence type="ECO:0000256" key="1">
    <source>
        <dbReference type="SAM" id="Phobius"/>
    </source>
</evidence>
<feature type="transmembrane region" description="Helical" evidence="1">
    <location>
        <begin position="48"/>
        <end position="69"/>
    </location>
</feature>
<keyword evidence="1" id="KW-1133">Transmembrane helix</keyword>
<keyword evidence="3" id="KW-1185">Reference proteome</keyword>
<dbReference type="Proteomes" id="UP001231362">
    <property type="component" value="Unassembled WGS sequence"/>
</dbReference>
<keyword evidence="1" id="KW-0472">Membrane</keyword>
<name>A0ABT9V258_9BACL</name>
<keyword evidence="1" id="KW-0812">Transmembrane</keyword>
<reference evidence="2 3" key="1">
    <citation type="submission" date="2023-07" db="EMBL/GenBank/DDBJ databases">
        <title>Genomic Encyclopedia of Type Strains, Phase IV (KMG-IV): sequencing the most valuable type-strain genomes for metagenomic binning, comparative biology and taxonomic classification.</title>
        <authorList>
            <person name="Goeker M."/>
        </authorList>
    </citation>
    <scope>NUCLEOTIDE SEQUENCE [LARGE SCALE GENOMIC DNA]</scope>
    <source>
        <strain evidence="2 3">DSM 23948</strain>
    </source>
</reference>
<protein>
    <submittedName>
        <fullName evidence="2">Uncharacterized protein</fullName>
    </submittedName>
</protein>
<evidence type="ECO:0000313" key="2">
    <source>
        <dbReference type="EMBL" id="MDQ0154950.1"/>
    </source>
</evidence>
<comment type="caution">
    <text evidence="2">The sequence shown here is derived from an EMBL/GenBank/DDBJ whole genome shotgun (WGS) entry which is preliminary data.</text>
</comment>
<gene>
    <name evidence="2" type="ORF">J2S07_001254</name>
</gene>
<feature type="transmembrane region" description="Helical" evidence="1">
    <location>
        <begin position="12"/>
        <end position="36"/>
    </location>
</feature>